<evidence type="ECO:0000256" key="6">
    <source>
        <dbReference type="ARBA" id="ARBA00023136"/>
    </source>
</evidence>
<evidence type="ECO:0000256" key="1">
    <source>
        <dbReference type="ARBA" id="ARBA00004429"/>
    </source>
</evidence>
<feature type="transmembrane region" description="Helical" evidence="9">
    <location>
        <begin position="290"/>
        <end position="308"/>
    </location>
</feature>
<dbReference type="InterPro" id="IPR020846">
    <property type="entry name" value="MFS_dom"/>
</dbReference>
<evidence type="ECO:0000256" key="5">
    <source>
        <dbReference type="ARBA" id="ARBA00022989"/>
    </source>
</evidence>
<sequence>MTDVRTRTERSRVPLAGLISATALSYTGNQIVAVVMPWLVLAKTGSASLAGLVGAAAVAPMVLSTLFGGALVDRVGRRFASICADLLSAAAVAALPLLDSTVGLGIALILILVALGAIFDGPGAAAREAMRPDVARRALMPLERVNAWGEAAENVGAILGPGLAGLLLAWIGGFGTLWAAVGLFVAAVVFTATTVPRGISPEPHRGESFLRSIVVGLKFVWNDRAIRDVSIAAMIAMLFLTPLTLVLTAHLQDVGRATDLALVLSSFAIGGLAGAIGYGVVGHRLPRRGTLAGAVALVGLGFFGLAFLPPVWGMAVIAGAIGIVAGPINPVAAVIMQERTPEHLRGRVIGTFASLAMAAGPLGMLVFGPVIEFGGAGIAFAAIGIGCLVSAIYAAASRGLREGV</sequence>
<dbReference type="EMBL" id="JBHRZH010000023">
    <property type="protein sequence ID" value="MFC3764212.1"/>
    <property type="molecule type" value="Genomic_DNA"/>
</dbReference>
<keyword evidence="4 9" id="KW-0812">Transmembrane</keyword>
<comment type="subcellular location">
    <subcellularLocation>
        <location evidence="1">Cell inner membrane</location>
        <topology evidence="1">Multi-pass membrane protein</topology>
    </subcellularLocation>
</comment>
<dbReference type="SUPFAM" id="SSF103473">
    <property type="entry name" value="MFS general substrate transporter"/>
    <property type="match status" value="1"/>
</dbReference>
<protein>
    <recommendedName>
        <fullName evidence="8">Multidrug efflux pump Tap</fullName>
    </recommendedName>
</protein>
<dbReference type="Proteomes" id="UP001595699">
    <property type="component" value="Unassembled WGS sequence"/>
</dbReference>
<accession>A0ABV7YGX3</accession>
<dbReference type="Gene3D" id="1.20.1250.20">
    <property type="entry name" value="MFS general substrate transporter like domains"/>
    <property type="match status" value="1"/>
</dbReference>
<feature type="transmembrane region" description="Helical" evidence="9">
    <location>
        <begin position="348"/>
        <end position="367"/>
    </location>
</feature>
<keyword evidence="5 9" id="KW-1133">Transmembrane helix</keyword>
<dbReference type="Pfam" id="PF00083">
    <property type="entry name" value="Sugar_tr"/>
    <property type="match status" value="1"/>
</dbReference>
<evidence type="ECO:0000256" key="2">
    <source>
        <dbReference type="ARBA" id="ARBA00022448"/>
    </source>
</evidence>
<evidence type="ECO:0000313" key="12">
    <source>
        <dbReference type="Proteomes" id="UP001595699"/>
    </source>
</evidence>
<keyword evidence="12" id="KW-1185">Reference proteome</keyword>
<dbReference type="PROSITE" id="PS00216">
    <property type="entry name" value="SUGAR_TRANSPORT_1"/>
    <property type="match status" value="1"/>
</dbReference>
<keyword evidence="2" id="KW-0813">Transport</keyword>
<proteinExistence type="inferred from homology"/>
<comment type="caution">
    <text evidence="11">The sequence shown here is derived from an EMBL/GenBank/DDBJ whole genome shotgun (WGS) entry which is preliminary data.</text>
</comment>
<evidence type="ECO:0000313" key="11">
    <source>
        <dbReference type="EMBL" id="MFC3764212.1"/>
    </source>
</evidence>
<evidence type="ECO:0000256" key="7">
    <source>
        <dbReference type="ARBA" id="ARBA00038075"/>
    </source>
</evidence>
<comment type="similarity">
    <text evidence="7">Belongs to the major facilitator superfamily. Drug:H(+) antiporter-3 (DHA3) (TC 2.A.1.21) family.</text>
</comment>
<dbReference type="InterPro" id="IPR005828">
    <property type="entry name" value="MFS_sugar_transport-like"/>
</dbReference>
<reference evidence="12" key="1">
    <citation type="journal article" date="2019" name="Int. J. Syst. Evol. Microbiol.">
        <title>The Global Catalogue of Microorganisms (GCM) 10K type strain sequencing project: providing services to taxonomists for standard genome sequencing and annotation.</title>
        <authorList>
            <consortium name="The Broad Institute Genomics Platform"/>
            <consortium name="The Broad Institute Genome Sequencing Center for Infectious Disease"/>
            <person name="Wu L."/>
            <person name="Ma J."/>
        </authorList>
    </citation>
    <scope>NUCLEOTIDE SEQUENCE [LARGE SCALE GENOMIC DNA]</scope>
    <source>
        <strain evidence="12">CGMCC 4.7241</strain>
    </source>
</reference>
<dbReference type="InterPro" id="IPR036259">
    <property type="entry name" value="MFS_trans_sf"/>
</dbReference>
<feature type="transmembrane region" description="Helical" evidence="9">
    <location>
        <begin position="260"/>
        <end position="281"/>
    </location>
</feature>
<dbReference type="Pfam" id="PF07690">
    <property type="entry name" value="MFS_1"/>
    <property type="match status" value="1"/>
</dbReference>
<dbReference type="PANTHER" id="PTHR23513">
    <property type="entry name" value="INTEGRAL MEMBRANE EFFLUX PROTEIN-RELATED"/>
    <property type="match status" value="1"/>
</dbReference>
<evidence type="ECO:0000256" key="3">
    <source>
        <dbReference type="ARBA" id="ARBA00022475"/>
    </source>
</evidence>
<keyword evidence="6 9" id="KW-0472">Membrane</keyword>
<dbReference type="CDD" id="cd06173">
    <property type="entry name" value="MFS_MefA_like"/>
    <property type="match status" value="1"/>
</dbReference>
<evidence type="ECO:0000256" key="4">
    <source>
        <dbReference type="ARBA" id="ARBA00022692"/>
    </source>
</evidence>
<feature type="domain" description="Major facilitator superfamily (MFS) profile" evidence="10">
    <location>
        <begin position="14"/>
        <end position="402"/>
    </location>
</feature>
<dbReference type="InterPro" id="IPR011701">
    <property type="entry name" value="MFS"/>
</dbReference>
<dbReference type="PROSITE" id="PS50850">
    <property type="entry name" value="MFS"/>
    <property type="match status" value="1"/>
</dbReference>
<feature type="transmembrane region" description="Helical" evidence="9">
    <location>
        <begin position="229"/>
        <end position="248"/>
    </location>
</feature>
<dbReference type="PANTHER" id="PTHR23513:SF9">
    <property type="entry name" value="ENTEROBACTIN EXPORTER ENTS"/>
    <property type="match status" value="1"/>
</dbReference>
<dbReference type="RefSeq" id="WP_205114979.1">
    <property type="nucleotide sequence ID" value="NZ_JAFBCM010000001.1"/>
</dbReference>
<evidence type="ECO:0000256" key="8">
    <source>
        <dbReference type="ARBA" id="ARBA00040914"/>
    </source>
</evidence>
<feature type="transmembrane region" description="Helical" evidence="9">
    <location>
        <begin position="104"/>
        <end position="126"/>
    </location>
</feature>
<organism evidence="11 12">
    <name type="scientific">Tenggerimyces flavus</name>
    <dbReference type="NCBI Taxonomy" id="1708749"/>
    <lineage>
        <taxon>Bacteria</taxon>
        <taxon>Bacillati</taxon>
        <taxon>Actinomycetota</taxon>
        <taxon>Actinomycetes</taxon>
        <taxon>Propionibacteriales</taxon>
        <taxon>Nocardioidaceae</taxon>
        <taxon>Tenggerimyces</taxon>
    </lineage>
</organism>
<keyword evidence="3" id="KW-1003">Cell membrane</keyword>
<name>A0ABV7YGX3_9ACTN</name>
<feature type="transmembrane region" description="Helical" evidence="9">
    <location>
        <begin position="314"/>
        <end position="336"/>
    </location>
</feature>
<feature type="transmembrane region" description="Helical" evidence="9">
    <location>
        <begin position="373"/>
        <end position="396"/>
    </location>
</feature>
<evidence type="ECO:0000256" key="9">
    <source>
        <dbReference type="SAM" id="Phobius"/>
    </source>
</evidence>
<evidence type="ECO:0000259" key="10">
    <source>
        <dbReference type="PROSITE" id="PS50850"/>
    </source>
</evidence>
<dbReference type="InterPro" id="IPR005829">
    <property type="entry name" value="Sugar_transporter_CS"/>
</dbReference>
<gene>
    <name evidence="11" type="ORF">ACFOUW_25480</name>
</gene>
<feature type="transmembrane region" description="Helical" evidence="9">
    <location>
        <begin position="52"/>
        <end position="72"/>
    </location>
</feature>
<feature type="transmembrane region" description="Helical" evidence="9">
    <location>
        <begin position="177"/>
        <end position="195"/>
    </location>
</feature>